<dbReference type="InterPro" id="IPR003779">
    <property type="entry name" value="CMD-like"/>
</dbReference>
<accession>A0A1J4PSY8</accession>
<dbReference type="AlphaFoldDB" id="A0A1J4PSY8"/>
<dbReference type="Gene3D" id="1.20.1290.10">
    <property type="entry name" value="AhpD-like"/>
    <property type="match status" value="1"/>
</dbReference>
<dbReference type="RefSeq" id="WP_046421666.1">
    <property type="nucleotide sequence ID" value="NZ_LBDA02000080.1"/>
</dbReference>
<dbReference type="PANTHER" id="PTHR34846">
    <property type="entry name" value="4-CARBOXYMUCONOLACTONE DECARBOXYLASE FAMILY PROTEIN (AFU_ORTHOLOGUE AFUA_6G11590)"/>
    <property type="match status" value="1"/>
</dbReference>
<dbReference type="SUPFAM" id="SSF69118">
    <property type="entry name" value="AhpD-like"/>
    <property type="match status" value="1"/>
</dbReference>
<name>A0A1J4PSY8_9ACTN</name>
<dbReference type="Pfam" id="PF02627">
    <property type="entry name" value="CMD"/>
    <property type="match status" value="1"/>
</dbReference>
<protein>
    <submittedName>
        <fullName evidence="2">Carboxymuconolactone decarboxylase</fullName>
    </submittedName>
</protein>
<dbReference type="GO" id="GO:0051920">
    <property type="term" value="F:peroxiredoxin activity"/>
    <property type="evidence" value="ECO:0007669"/>
    <property type="project" value="InterPro"/>
</dbReference>
<evidence type="ECO:0000259" key="1">
    <source>
        <dbReference type="Pfam" id="PF02627"/>
    </source>
</evidence>
<dbReference type="OrthoDB" id="657225at2"/>
<dbReference type="PANTHER" id="PTHR34846:SF10">
    <property type="entry name" value="CYTOPLASMIC PROTEIN"/>
    <property type="match status" value="1"/>
</dbReference>
<sequence length="192" mass="20828">MTLRVPKAELPTELAENMIKQFGAVPEPVEVTWHSPKVATSNMEFGGEVGAWDAADASLKSFAHMAVAAQVGCSWCLDVGYFQVQNQNLDLAKASQVPRWRESEVFTPLERDVLEYAEAMTNTPPTVTDELYASLLDQLGPAAMVELTAYIAFVNMATRNNNANGVTSQGFSDACEIPLAKRPEKSDVASTA</sequence>
<dbReference type="InterPro" id="IPR029032">
    <property type="entry name" value="AhpD-like"/>
</dbReference>
<reference evidence="2" key="1">
    <citation type="submission" date="2016-10" db="EMBL/GenBank/DDBJ databases">
        <title>Genome sequence of Streptomyces malaysiense MUSC 136.</title>
        <authorList>
            <person name="Lee L.-H."/>
            <person name="Ser H.-L."/>
        </authorList>
    </citation>
    <scope>NUCLEOTIDE SEQUENCE [LARGE SCALE GENOMIC DNA]</scope>
    <source>
        <strain evidence="2">MUSC 136</strain>
    </source>
</reference>
<dbReference type="Proteomes" id="UP000034838">
    <property type="component" value="Unassembled WGS sequence"/>
</dbReference>
<evidence type="ECO:0000313" key="2">
    <source>
        <dbReference type="EMBL" id="OIK24027.1"/>
    </source>
</evidence>
<evidence type="ECO:0000313" key="3">
    <source>
        <dbReference type="Proteomes" id="UP000034838"/>
    </source>
</evidence>
<organism evidence="2 3">
    <name type="scientific">Streptomyces malaysiense</name>
    <dbReference type="NCBI Taxonomy" id="1428626"/>
    <lineage>
        <taxon>Bacteria</taxon>
        <taxon>Bacillati</taxon>
        <taxon>Actinomycetota</taxon>
        <taxon>Actinomycetes</taxon>
        <taxon>Kitasatosporales</taxon>
        <taxon>Streptomycetaceae</taxon>
        <taxon>Streptomyces</taxon>
    </lineage>
</organism>
<dbReference type="EMBL" id="LBDA02000080">
    <property type="protein sequence ID" value="OIK24027.1"/>
    <property type="molecule type" value="Genomic_DNA"/>
</dbReference>
<gene>
    <name evidence="2" type="ORF">VT52_028770</name>
</gene>
<keyword evidence="3" id="KW-1185">Reference proteome</keyword>
<proteinExistence type="predicted"/>
<comment type="caution">
    <text evidence="2">The sequence shown here is derived from an EMBL/GenBank/DDBJ whole genome shotgun (WGS) entry which is preliminary data.</text>
</comment>
<feature type="domain" description="Carboxymuconolactone decarboxylase-like" evidence="1">
    <location>
        <begin position="36"/>
        <end position="119"/>
    </location>
</feature>